<dbReference type="EMBL" id="MGBR01000001">
    <property type="protein sequence ID" value="OGK73960.1"/>
    <property type="molecule type" value="Genomic_DNA"/>
</dbReference>
<accession>A0A1F7L1E9</accession>
<protein>
    <recommendedName>
        <fullName evidence="4">DUF998 domain-containing protein</fullName>
    </recommendedName>
</protein>
<keyword evidence="1" id="KW-0812">Transmembrane</keyword>
<feature type="transmembrane region" description="Helical" evidence="1">
    <location>
        <begin position="155"/>
        <end position="176"/>
    </location>
</feature>
<name>A0A1F7L1E9_9BACT</name>
<keyword evidence="1" id="KW-1133">Transmembrane helix</keyword>
<gene>
    <name evidence="2" type="ORF">A3K52_04255</name>
</gene>
<feature type="transmembrane region" description="Helical" evidence="1">
    <location>
        <begin position="12"/>
        <end position="31"/>
    </location>
</feature>
<feature type="transmembrane region" description="Helical" evidence="1">
    <location>
        <begin position="122"/>
        <end position="143"/>
    </location>
</feature>
<feature type="transmembrane region" description="Helical" evidence="1">
    <location>
        <begin position="84"/>
        <end position="102"/>
    </location>
</feature>
<sequence length="214" mass="24265">MHIISQTRFSGLIGMIGSTFFLSCVIVLGFIQPGYNHLTNTVSYLAVGKYGFIQSINLLILALTNTVLGMGLGKSIHRKYLNRTSAIFIFYTIVLLLVTVFPTDKSVDQSVFKLQLITFSGFLHFSVVTACLILSPLLVLLIIQDLRQNSYWKKLVPYTIGVLISNFLISCLFYVFLLSNTMIFWKGLMQKVVIFNGVIWYFVISLFLYKHCDS</sequence>
<proteinExistence type="predicted"/>
<dbReference type="Proteomes" id="UP000177050">
    <property type="component" value="Unassembled WGS sequence"/>
</dbReference>
<evidence type="ECO:0000313" key="3">
    <source>
        <dbReference type="Proteomes" id="UP000177050"/>
    </source>
</evidence>
<organism evidence="2 3">
    <name type="scientific">Candidatus Roizmanbacteria bacterium RIFOXYD1_FULL_38_12</name>
    <dbReference type="NCBI Taxonomy" id="1802093"/>
    <lineage>
        <taxon>Bacteria</taxon>
        <taxon>Candidatus Roizmaniibacteriota</taxon>
    </lineage>
</organism>
<evidence type="ECO:0008006" key="4">
    <source>
        <dbReference type="Google" id="ProtNLM"/>
    </source>
</evidence>
<reference evidence="2 3" key="1">
    <citation type="journal article" date="2016" name="Nat. Commun.">
        <title>Thousands of microbial genomes shed light on interconnected biogeochemical processes in an aquifer system.</title>
        <authorList>
            <person name="Anantharaman K."/>
            <person name="Brown C.T."/>
            <person name="Hug L.A."/>
            <person name="Sharon I."/>
            <person name="Castelle C.J."/>
            <person name="Probst A.J."/>
            <person name="Thomas B.C."/>
            <person name="Singh A."/>
            <person name="Wilkins M.J."/>
            <person name="Karaoz U."/>
            <person name="Brodie E.L."/>
            <person name="Williams K.H."/>
            <person name="Hubbard S.S."/>
            <person name="Banfield J.F."/>
        </authorList>
    </citation>
    <scope>NUCLEOTIDE SEQUENCE [LARGE SCALE GENOMIC DNA]</scope>
</reference>
<comment type="caution">
    <text evidence="2">The sequence shown here is derived from an EMBL/GenBank/DDBJ whole genome shotgun (WGS) entry which is preliminary data.</text>
</comment>
<dbReference type="AlphaFoldDB" id="A0A1F7L1E9"/>
<evidence type="ECO:0000313" key="2">
    <source>
        <dbReference type="EMBL" id="OGK73960.1"/>
    </source>
</evidence>
<evidence type="ECO:0000256" key="1">
    <source>
        <dbReference type="SAM" id="Phobius"/>
    </source>
</evidence>
<feature type="transmembrane region" description="Helical" evidence="1">
    <location>
        <begin position="188"/>
        <end position="209"/>
    </location>
</feature>
<dbReference type="InterPro" id="IPR009339">
    <property type="entry name" value="DUF998"/>
</dbReference>
<keyword evidence="1" id="KW-0472">Membrane</keyword>
<feature type="transmembrane region" description="Helical" evidence="1">
    <location>
        <begin position="51"/>
        <end position="72"/>
    </location>
</feature>
<dbReference type="Pfam" id="PF06197">
    <property type="entry name" value="DUF998"/>
    <property type="match status" value="1"/>
</dbReference>